<accession>A0ABU0EFA6</accession>
<gene>
    <name evidence="1" type="ORF">J2X26_002269</name>
</gene>
<evidence type="ECO:0000313" key="1">
    <source>
        <dbReference type="EMBL" id="MDQ0373948.1"/>
    </source>
</evidence>
<proteinExistence type="predicted"/>
<dbReference type="EMBL" id="JAUSVB010000003">
    <property type="protein sequence ID" value="MDQ0373948.1"/>
    <property type="molecule type" value="Genomic_DNA"/>
</dbReference>
<name>A0ABU0EFA6_9CELL</name>
<keyword evidence="2" id="KW-1185">Reference proteome</keyword>
<dbReference type="Proteomes" id="UP001239626">
    <property type="component" value="Unassembled WGS sequence"/>
</dbReference>
<sequence>MAKKTGVALAVAWPLAKKVATQVSVIVANNPDLQKRLENLGKKFADVQRARTPEAKISRAMESVREQASIVLSSESQGVESVASVQAAGWKQRADQVDRALQILQHQPRKMQKSQLPRIAAMADSLVAEVLTSLIDEVDSEQGQIGGT</sequence>
<organism evidence="1 2">
    <name type="scientific">Cellulomonas humilata</name>
    <dbReference type="NCBI Taxonomy" id="144055"/>
    <lineage>
        <taxon>Bacteria</taxon>
        <taxon>Bacillati</taxon>
        <taxon>Actinomycetota</taxon>
        <taxon>Actinomycetes</taxon>
        <taxon>Micrococcales</taxon>
        <taxon>Cellulomonadaceae</taxon>
        <taxon>Cellulomonas</taxon>
    </lineage>
</organism>
<protein>
    <submittedName>
        <fullName evidence="1">Uncharacterized protein</fullName>
    </submittedName>
</protein>
<dbReference type="RefSeq" id="WP_307492324.1">
    <property type="nucleotide sequence ID" value="NZ_JAUSVB010000003.1"/>
</dbReference>
<comment type="caution">
    <text evidence="1">The sequence shown here is derived from an EMBL/GenBank/DDBJ whole genome shotgun (WGS) entry which is preliminary data.</text>
</comment>
<reference evidence="1 2" key="1">
    <citation type="submission" date="2023-07" db="EMBL/GenBank/DDBJ databases">
        <title>Sorghum-associated microbial communities from plants grown in Nebraska, USA.</title>
        <authorList>
            <person name="Schachtman D."/>
        </authorList>
    </citation>
    <scope>NUCLEOTIDE SEQUENCE [LARGE SCALE GENOMIC DNA]</scope>
    <source>
        <strain evidence="1 2">BE332</strain>
    </source>
</reference>
<evidence type="ECO:0000313" key="2">
    <source>
        <dbReference type="Proteomes" id="UP001239626"/>
    </source>
</evidence>